<evidence type="ECO:0000259" key="1">
    <source>
        <dbReference type="PROSITE" id="PS50075"/>
    </source>
</evidence>
<sequence length="88" mass="9755">MSKEHVFEVVKKIVMEVLPDVGPEQISMEISLKDLGANSIDRMEVVTMSMEELGLKIPLMSFAHVSNVEGLVDVLNMNYAAVSENDTM</sequence>
<organism evidence="2 3">
    <name type="scientific">Fulvivirga marina</name>
    <dbReference type="NCBI Taxonomy" id="2494733"/>
    <lineage>
        <taxon>Bacteria</taxon>
        <taxon>Pseudomonadati</taxon>
        <taxon>Bacteroidota</taxon>
        <taxon>Cytophagia</taxon>
        <taxon>Cytophagales</taxon>
        <taxon>Fulvivirgaceae</taxon>
        <taxon>Fulvivirga</taxon>
    </lineage>
</organism>
<feature type="domain" description="Carrier" evidence="1">
    <location>
        <begin position="4"/>
        <end position="79"/>
    </location>
</feature>
<dbReference type="PROSITE" id="PS50075">
    <property type="entry name" value="CARRIER"/>
    <property type="match status" value="1"/>
</dbReference>
<evidence type="ECO:0000313" key="2">
    <source>
        <dbReference type="EMBL" id="MBL6447898.1"/>
    </source>
</evidence>
<proteinExistence type="predicted"/>
<dbReference type="InterPro" id="IPR036736">
    <property type="entry name" value="ACP-like_sf"/>
</dbReference>
<dbReference type="RefSeq" id="WP_202857440.1">
    <property type="nucleotide sequence ID" value="NZ_JAEUGD010000057.1"/>
</dbReference>
<dbReference type="AlphaFoldDB" id="A0A937FZN8"/>
<accession>A0A937FZN8</accession>
<protein>
    <submittedName>
        <fullName evidence="2">Acyl carrier protein</fullName>
    </submittedName>
</protein>
<dbReference type="Pfam" id="PF00550">
    <property type="entry name" value="PP-binding"/>
    <property type="match status" value="1"/>
</dbReference>
<dbReference type="InterPro" id="IPR009081">
    <property type="entry name" value="PP-bd_ACP"/>
</dbReference>
<name>A0A937FZN8_9BACT</name>
<dbReference type="Proteomes" id="UP000614216">
    <property type="component" value="Unassembled WGS sequence"/>
</dbReference>
<reference evidence="2" key="1">
    <citation type="submission" date="2021-01" db="EMBL/GenBank/DDBJ databases">
        <title>Fulvivirga kasyanovii gen. nov., sp nov., a novel member of the phylum Bacteroidetes isolated from seawater in a mussel farm.</title>
        <authorList>
            <person name="Zhao L.-H."/>
            <person name="Wang Z.-J."/>
        </authorList>
    </citation>
    <scope>NUCLEOTIDE SEQUENCE</scope>
    <source>
        <strain evidence="2">29W222</strain>
    </source>
</reference>
<evidence type="ECO:0000313" key="3">
    <source>
        <dbReference type="Proteomes" id="UP000614216"/>
    </source>
</evidence>
<dbReference type="SUPFAM" id="SSF47336">
    <property type="entry name" value="ACP-like"/>
    <property type="match status" value="1"/>
</dbReference>
<gene>
    <name evidence="2" type="ORF">JMN32_16400</name>
</gene>
<dbReference type="NCBIfam" id="NF005502">
    <property type="entry name" value="PRK07117.1"/>
    <property type="match status" value="1"/>
</dbReference>
<keyword evidence="3" id="KW-1185">Reference proteome</keyword>
<dbReference type="Gene3D" id="1.10.1200.10">
    <property type="entry name" value="ACP-like"/>
    <property type="match status" value="1"/>
</dbReference>
<comment type="caution">
    <text evidence="2">The sequence shown here is derived from an EMBL/GenBank/DDBJ whole genome shotgun (WGS) entry which is preliminary data.</text>
</comment>
<dbReference type="EMBL" id="JAEUGD010000057">
    <property type="protein sequence ID" value="MBL6447898.1"/>
    <property type="molecule type" value="Genomic_DNA"/>
</dbReference>